<feature type="compositionally biased region" description="Low complexity" evidence="2">
    <location>
        <begin position="161"/>
        <end position="177"/>
    </location>
</feature>
<reference evidence="4" key="1">
    <citation type="submission" date="2014-12" db="EMBL/GenBank/DDBJ databases">
        <title>Genome Sequence of Valsa Canker Pathogens Uncovers a Specific Adaption of Colonization on Woody Bark.</title>
        <authorList>
            <person name="Yin Z."/>
            <person name="Liu H."/>
            <person name="Gao X."/>
            <person name="Li Z."/>
            <person name="Song N."/>
            <person name="Ke X."/>
            <person name="Dai Q."/>
            <person name="Wu Y."/>
            <person name="Sun Y."/>
            <person name="Xu J.-R."/>
            <person name="Kang Z.K."/>
            <person name="Wang L."/>
            <person name="Huang L."/>
        </authorList>
    </citation>
    <scope>NUCLEOTIDE SEQUENCE [LARGE SCALE GENOMIC DNA]</scope>
    <source>
        <strain evidence="4">SXYL134</strain>
    </source>
</reference>
<accession>A0A194V5Y2</accession>
<feature type="coiled-coil region" evidence="1">
    <location>
        <begin position="228"/>
        <end position="315"/>
    </location>
</feature>
<dbReference type="PANTHER" id="PTHR45615:SF80">
    <property type="entry name" value="GRIP DOMAIN-CONTAINING PROTEIN"/>
    <property type="match status" value="1"/>
</dbReference>
<feature type="coiled-coil region" evidence="1">
    <location>
        <begin position="450"/>
        <end position="491"/>
    </location>
</feature>
<dbReference type="PANTHER" id="PTHR45615">
    <property type="entry name" value="MYOSIN HEAVY CHAIN, NON-MUSCLE"/>
    <property type="match status" value="1"/>
</dbReference>
<organism evidence="3 4">
    <name type="scientific">Cytospora mali</name>
    <name type="common">Apple Valsa canker fungus</name>
    <name type="synonym">Valsa mali</name>
    <dbReference type="NCBI Taxonomy" id="578113"/>
    <lineage>
        <taxon>Eukaryota</taxon>
        <taxon>Fungi</taxon>
        <taxon>Dikarya</taxon>
        <taxon>Ascomycota</taxon>
        <taxon>Pezizomycotina</taxon>
        <taxon>Sordariomycetes</taxon>
        <taxon>Sordariomycetidae</taxon>
        <taxon>Diaporthales</taxon>
        <taxon>Cytosporaceae</taxon>
        <taxon>Cytospora</taxon>
    </lineage>
</organism>
<evidence type="ECO:0000256" key="2">
    <source>
        <dbReference type="SAM" id="MobiDB-lite"/>
    </source>
</evidence>
<keyword evidence="1" id="KW-0175">Coiled coil</keyword>
<feature type="compositionally biased region" description="Low complexity" evidence="2">
    <location>
        <begin position="371"/>
        <end position="386"/>
    </location>
</feature>
<proteinExistence type="predicted"/>
<feature type="region of interest" description="Disordered" evidence="2">
    <location>
        <begin position="590"/>
        <end position="610"/>
    </location>
</feature>
<dbReference type="OrthoDB" id="5244235at2759"/>
<dbReference type="Proteomes" id="UP000078576">
    <property type="component" value="Unassembled WGS sequence"/>
</dbReference>
<dbReference type="AlphaFoldDB" id="A0A194V5Y2"/>
<evidence type="ECO:0000313" key="4">
    <source>
        <dbReference type="Proteomes" id="UP000078576"/>
    </source>
</evidence>
<sequence length="735" mass="81057">MPEALAALVDKPLPGPPPRHHHKTAQPRHAMPPRGLQDSIHNPRTPTNSNSNSKNNTNRNTGNSISTRGSTDHSKPRRTRGDSSSSSAHHAGEQQINRSSNTSNGTLARSVVSSTSGADTIINISRDDSANRAVGSGPNRSSVNSKDEQPPQHHHQRRSTRSSTNTNNTSTTTTPTTITNGGLNPSYQAKLEIMRANTQHLLHAYPSPAPSNGSFDSQPASPALLGQFQELQRQIQSLKAKNMKLGAENRNLAAAKGAHEATIDSLRGQLRDKEAEQAQLVEQFCVETAQRDEEVSRLQEDVSVLTEEKKALVSRVTELEHLQQQQQQAQGVQRKHMPVIVDCSGPCILSTPSPSTYRGSESHSESGDHGGSSSPPVRSSSNNTPSLYTPFSSRTRDEATVAPLYTTTPSPSVRVHWRQRRPSLADSQGTSPSFVEDELFALSDQLAVHYERYSKEYQAMTAQLAVLAEDKAQLEKDLAVAREQQVALASRNRDLEAKVTSQLSLVQSSMAPIPDLPVLTYAKPGSVWFDRVKSSFKYWGLFEFISQPDVATSPSDPARESRRLRAAVLLKRAIEDDILDDVMYLQSQRSITSAPSSGSGSSTSSSPRATQIPELESPYFLFQTITTLKRTVPTSLMDLNWLDRINDSDFEDIEGFASLVLCLDRRHSKLYGTSVDHYDALVPKIQENMSKRFPDLEKPLADLTSTPTPKKWWHLSLWMSKIVKRRQGRISSDDS</sequence>
<name>A0A194V5Y2_CYTMA</name>
<evidence type="ECO:0000256" key="1">
    <source>
        <dbReference type="SAM" id="Coils"/>
    </source>
</evidence>
<protein>
    <submittedName>
        <fullName evidence="3">Uncharacterized protein</fullName>
    </submittedName>
</protein>
<feature type="compositionally biased region" description="Low complexity" evidence="2">
    <location>
        <begin position="42"/>
        <end position="68"/>
    </location>
</feature>
<gene>
    <name evidence="3" type="ORF">VP1G_06630</name>
</gene>
<feature type="region of interest" description="Disordered" evidence="2">
    <location>
        <begin position="352"/>
        <end position="430"/>
    </location>
</feature>
<feature type="compositionally biased region" description="Low complexity" evidence="2">
    <location>
        <begin position="590"/>
        <end position="609"/>
    </location>
</feature>
<feature type="region of interest" description="Disordered" evidence="2">
    <location>
        <begin position="1"/>
        <end position="184"/>
    </location>
</feature>
<evidence type="ECO:0000313" key="3">
    <source>
        <dbReference type="EMBL" id="KUI59370.1"/>
    </source>
</evidence>
<dbReference type="EMBL" id="KN714729">
    <property type="protein sequence ID" value="KUI59370.1"/>
    <property type="molecule type" value="Genomic_DNA"/>
</dbReference>
<keyword evidence="4" id="KW-1185">Reference proteome</keyword>
<feature type="compositionally biased region" description="Polar residues" evidence="2">
    <location>
        <begin position="94"/>
        <end position="118"/>
    </location>
</feature>